<evidence type="ECO:0000313" key="1">
    <source>
        <dbReference type="EMBL" id="SFH64688.1"/>
    </source>
</evidence>
<dbReference type="InterPro" id="IPR006135">
    <property type="entry name" value="T3SS_substrate_exporter"/>
</dbReference>
<name>A0A1I3BQV3_SELRU</name>
<accession>A0A1I3BQV3</accession>
<dbReference type="AlphaFoldDB" id="A0A1I3BQV3"/>
<protein>
    <submittedName>
        <fullName evidence="1">Flagellar biosynthesis protein</fullName>
    </submittedName>
</protein>
<dbReference type="PANTHER" id="PTHR30531:SF12">
    <property type="entry name" value="FLAGELLAR BIOSYNTHETIC PROTEIN FLHB"/>
    <property type="match status" value="1"/>
</dbReference>
<dbReference type="Gene3D" id="3.40.1690.10">
    <property type="entry name" value="secretion proteins EscU"/>
    <property type="match status" value="1"/>
</dbReference>
<keyword evidence="1" id="KW-0969">Cilium</keyword>
<evidence type="ECO:0000313" key="2">
    <source>
        <dbReference type="Proteomes" id="UP000183639"/>
    </source>
</evidence>
<dbReference type="EMBL" id="FOQK01000001">
    <property type="protein sequence ID" value="SFH64688.1"/>
    <property type="molecule type" value="Genomic_DNA"/>
</dbReference>
<dbReference type="GO" id="GO:0005886">
    <property type="term" value="C:plasma membrane"/>
    <property type="evidence" value="ECO:0007669"/>
    <property type="project" value="TreeGrafter"/>
</dbReference>
<sequence>MKPRQQLQEEPETNPDVPQQAVALKYDMERDKAPKVVAKGRGHVAENILAAAQQNSVPVYQNKTLVSMLMALDIDREIPPELYRTIAEVMAYVYRIDKKAKKEKVPEVRL</sequence>
<dbReference type="PANTHER" id="PTHR30531">
    <property type="entry name" value="FLAGELLAR BIOSYNTHETIC PROTEIN FLHB"/>
    <property type="match status" value="1"/>
</dbReference>
<organism evidence="1 2">
    <name type="scientific">Selenomonas ruminantium</name>
    <dbReference type="NCBI Taxonomy" id="971"/>
    <lineage>
        <taxon>Bacteria</taxon>
        <taxon>Bacillati</taxon>
        <taxon>Bacillota</taxon>
        <taxon>Negativicutes</taxon>
        <taxon>Selenomonadales</taxon>
        <taxon>Selenomonadaceae</taxon>
        <taxon>Selenomonas</taxon>
    </lineage>
</organism>
<gene>
    <name evidence="1" type="ORF">SAMN04487861_101169</name>
</gene>
<keyword evidence="1" id="KW-0282">Flagellum</keyword>
<dbReference type="GO" id="GO:0009306">
    <property type="term" value="P:protein secretion"/>
    <property type="evidence" value="ECO:0007669"/>
    <property type="project" value="InterPro"/>
</dbReference>
<dbReference type="SUPFAM" id="SSF160544">
    <property type="entry name" value="EscU C-terminal domain-like"/>
    <property type="match status" value="1"/>
</dbReference>
<dbReference type="InterPro" id="IPR029025">
    <property type="entry name" value="T3SS_substrate_exporter_C"/>
</dbReference>
<keyword evidence="1" id="KW-0966">Cell projection</keyword>
<dbReference type="Pfam" id="PF01312">
    <property type="entry name" value="Bac_export_2"/>
    <property type="match status" value="1"/>
</dbReference>
<reference evidence="1 2" key="1">
    <citation type="submission" date="2016-10" db="EMBL/GenBank/DDBJ databases">
        <authorList>
            <person name="de Groot N.N."/>
        </authorList>
    </citation>
    <scope>NUCLEOTIDE SEQUENCE [LARGE SCALE GENOMIC DNA]</scope>
    <source>
        <strain evidence="1 2">Z108</strain>
    </source>
</reference>
<proteinExistence type="predicted"/>
<dbReference type="Proteomes" id="UP000183639">
    <property type="component" value="Unassembled WGS sequence"/>
</dbReference>
<dbReference type="RefSeq" id="WP_075441519.1">
    <property type="nucleotide sequence ID" value="NZ_FOQK01000001.1"/>
</dbReference>
<dbReference type="OrthoDB" id="5244399at2"/>